<dbReference type="RefSeq" id="WP_015284607.1">
    <property type="nucleotide sequence ID" value="NC_019943.1"/>
</dbReference>
<reference evidence="1 2" key="2">
    <citation type="journal article" date="2014" name="Genome Announc.">
        <title>Complete Genome Sequence of Methanoregula formicica SMSPT, a Mesophilic Hydrogenotrophic Methanogen Isolated from a Methanogenic Upflow Anaerobic Sludge Blanket Reactor.</title>
        <authorList>
            <person name="Yamamoto K."/>
            <person name="Tamaki H."/>
            <person name="Cadillo-Quiroz H."/>
            <person name="Imachi H."/>
            <person name="Kyrpides N."/>
            <person name="Woyke T."/>
            <person name="Goodwin L."/>
            <person name="Zinder S.H."/>
            <person name="Kamagata Y."/>
            <person name="Liu W.T."/>
        </authorList>
    </citation>
    <scope>NUCLEOTIDE SEQUENCE [LARGE SCALE GENOMIC DNA]</scope>
    <source>
        <strain evidence="2">DSM 22288 / NBRC 105244 / SMSP</strain>
    </source>
</reference>
<dbReference type="InParanoid" id="L0HEA4"/>
<dbReference type="GeneID" id="14309253"/>
<dbReference type="HOGENOM" id="CLU_1405978_0_0_2"/>
<sequence length="193" mass="21872" precursor="true">MRRIIVLGVILLILCLAAGSVTNSGNSDDQKKVFLIVLGIHKNSIDLEEMEIRYGHSPNLGYQTGNFTVDILAKNGTRLFSFDIWDPRCHLEEYGLHNELVQHELMEDPELEQKYLAQGETNDIDLPLIIPYHNDIQSIEIRENETGALLISVNVSPAVDAFRARFPRDPDMMGNNCGQPDSLFHHTMIAWPF</sequence>
<evidence type="ECO:0000313" key="1">
    <source>
        <dbReference type="EMBL" id="AGB01643.1"/>
    </source>
</evidence>
<proteinExistence type="predicted"/>
<dbReference type="STRING" id="593750.Metfor_0580"/>
<dbReference type="Proteomes" id="UP000010824">
    <property type="component" value="Chromosome"/>
</dbReference>
<organism evidence="1 2">
    <name type="scientific">Methanoregula formicica (strain DSM 22288 / NBRC 105244 / SMSP)</name>
    <dbReference type="NCBI Taxonomy" id="593750"/>
    <lineage>
        <taxon>Archaea</taxon>
        <taxon>Methanobacteriati</taxon>
        <taxon>Methanobacteriota</taxon>
        <taxon>Stenosarchaea group</taxon>
        <taxon>Methanomicrobia</taxon>
        <taxon>Methanomicrobiales</taxon>
        <taxon>Methanoregulaceae</taxon>
        <taxon>Methanoregula</taxon>
    </lineage>
</organism>
<dbReference type="AlphaFoldDB" id="L0HEA4"/>
<name>L0HEA4_METFS</name>
<protein>
    <submittedName>
        <fullName evidence="1">Uncharacterized protein</fullName>
    </submittedName>
</protein>
<dbReference type="EMBL" id="CP003167">
    <property type="protein sequence ID" value="AGB01643.1"/>
    <property type="molecule type" value="Genomic_DNA"/>
</dbReference>
<evidence type="ECO:0000313" key="2">
    <source>
        <dbReference type="Proteomes" id="UP000010824"/>
    </source>
</evidence>
<gene>
    <name evidence="1" type="ordered locus">Metfor_0580</name>
</gene>
<reference evidence="2" key="1">
    <citation type="submission" date="2011-12" db="EMBL/GenBank/DDBJ databases">
        <title>Complete sequence of Methanoregula formicicum SMSP.</title>
        <authorList>
            <person name="Lucas S."/>
            <person name="Han J."/>
            <person name="Lapidus A."/>
            <person name="Cheng J.-F."/>
            <person name="Goodwin L."/>
            <person name="Pitluck S."/>
            <person name="Peters L."/>
            <person name="Ovchinnikova G."/>
            <person name="Teshima H."/>
            <person name="Detter J.C."/>
            <person name="Han C."/>
            <person name="Tapia R."/>
            <person name="Land M."/>
            <person name="Hauser L."/>
            <person name="Kyrpides N."/>
            <person name="Ivanova N."/>
            <person name="Pagani I."/>
            <person name="Imachi H."/>
            <person name="Tamaki H."/>
            <person name="Sekiguchi Y."/>
            <person name="Kamagata Y."/>
            <person name="Cadillo-Quiroz H."/>
            <person name="Zinder S."/>
            <person name="Liu W.-T."/>
            <person name="Woyke T."/>
        </authorList>
    </citation>
    <scope>NUCLEOTIDE SEQUENCE [LARGE SCALE GENOMIC DNA]</scope>
    <source>
        <strain evidence="2">DSM 22288 / NBRC 105244 / SMSP</strain>
    </source>
</reference>
<keyword evidence="2" id="KW-1185">Reference proteome</keyword>
<dbReference type="KEGG" id="mfo:Metfor_0580"/>
<accession>L0HEA4</accession>